<evidence type="ECO:0000256" key="1">
    <source>
        <dbReference type="ARBA" id="ARBA00004141"/>
    </source>
</evidence>
<feature type="transmembrane region" description="Helical" evidence="5">
    <location>
        <begin position="339"/>
        <end position="363"/>
    </location>
</feature>
<keyword evidence="7" id="KW-0436">Ligase</keyword>
<feature type="transmembrane region" description="Helical" evidence="5">
    <location>
        <begin position="191"/>
        <end position="209"/>
    </location>
</feature>
<keyword evidence="3 5" id="KW-1133">Transmembrane helix</keyword>
<feature type="transmembrane region" description="Helical" evidence="5">
    <location>
        <begin position="147"/>
        <end position="171"/>
    </location>
</feature>
<feature type="transmembrane region" description="Helical" evidence="5">
    <location>
        <begin position="254"/>
        <end position="275"/>
    </location>
</feature>
<gene>
    <name evidence="7" type="ORF">ABOD76_11190</name>
</gene>
<feature type="transmembrane region" description="Helical" evidence="5">
    <location>
        <begin position="83"/>
        <end position="102"/>
    </location>
</feature>
<evidence type="ECO:0000313" key="7">
    <source>
        <dbReference type="EMBL" id="XBV86844.1"/>
    </source>
</evidence>
<feature type="transmembrane region" description="Helical" evidence="5">
    <location>
        <begin position="114"/>
        <end position="135"/>
    </location>
</feature>
<keyword evidence="4 5" id="KW-0472">Membrane</keyword>
<dbReference type="Pfam" id="PF04932">
    <property type="entry name" value="Wzy_C"/>
    <property type="match status" value="1"/>
</dbReference>
<dbReference type="EMBL" id="CP158299">
    <property type="protein sequence ID" value="XBV86844.1"/>
    <property type="molecule type" value="Genomic_DNA"/>
</dbReference>
<feature type="transmembrane region" description="Helical" evidence="5">
    <location>
        <begin position="51"/>
        <end position="71"/>
    </location>
</feature>
<dbReference type="GO" id="GO:0016874">
    <property type="term" value="F:ligase activity"/>
    <property type="evidence" value="ECO:0007669"/>
    <property type="project" value="UniProtKB-KW"/>
</dbReference>
<evidence type="ECO:0000256" key="4">
    <source>
        <dbReference type="ARBA" id="ARBA00023136"/>
    </source>
</evidence>
<name>A0AAU7UEH9_9DEIO</name>
<dbReference type="GO" id="GO:0016020">
    <property type="term" value="C:membrane"/>
    <property type="evidence" value="ECO:0007669"/>
    <property type="project" value="UniProtKB-SubCell"/>
</dbReference>
<evidence type="ECO:0000256" key="2">
    <source>
        <dbReference type="ARBA" id="ARBA00022692"/>
    </source>
</evidence>
<accession>A0AAU7UEH9</accession>
<proteinExistence type="predicted"/>
<protein>
    <submittedName>
        <fullName evidence="7">O-antigen ligase family protein</fullName>
    </submittedName>
</protein>
<feature type="transmembrane region" description="Helical" evidence="5">
    <location>
        <begin position="375"/>
        <end position="403"/>
    </location>
</feature>
<evidence type="ECO:0000256" key="3">
    <source>
        <dbReference type="ARBA" id="ARBA00022989"/>
    </source>
</evidence>
<sequence length="411" mass="45274">MIFSLAEGETGVSVRPVQLFSRPRLATYLSVVLSLLVVVTCMLPSGTVFNINYKLMIVLISVAGLGVALVFRRHIGARSLSFLASVIMLCLLLSVWLLIGWINGYPLAPDQYQAMLITLLYPAIICTAVYSGYFTRLRFYKAVVLGFCLYGLLKLVLIGALASGVLSYARLIFYGEVISYVPITQQIVGRIIRIQTILDLLAPIVIVVVQRMVLSKSTKYVLYALVFLTVFLSYSRAIWLLSSIPLLYAVLSRLTRVLVAAMAALLIVATLLLFGDLNADVISQRLSGQSVAASDLTRIDQTRSLMEQFDAAPVFGSGLGAHTAVIRDATHTYSYEVQLIALLMQTGVVGAALLSFYLLYLAIRLLNVDKLNLIVFLSWLLSCFTNPYLISSVSGILLAYFILQLKERTEP</sequence>
<dbReference type="KEGG" id="dsc:ABOD76_11190"/>
<feature type="transmembrane region" description="Helical" evidence="5">
    <location>
        <begin position="221"/>
        <end position="242"/>
    </location>
</feature>
<dbReference type="RefSeq" id="WP_350244929.1">
    <property type="nucleotide sequence ID" value="NZ_CP158299.1"/>
</dbReference>
<organism evidence="7">
    <name type="scientific">Deinococcus sonorensis KR-87</name>
    <dbReference type="NCBI Taxonomy" id="694439"/>
    <lineage>
        <taxon>Bacteria</taxon>
        <taxon>Thermotogati</taxon>
        <taxon>Deinococcota</taxon>
        <taxon>Deinococci</taxon>
        <taxon>Deinococcales</taxon>
        <taxon>Deinococcaceae</taxon>
        <taxon>Deinococcus</taxon>
    </lineage>
</organism>
<feature type="domain" description="O-antigen ligase-related" evidence="6">
    <location>
        <begin position="223"/>
        <end position="354"/>
    </location>
</feature>
<reference evidence="7" key="1">
    <citation type="submission" date="2024-06" db="EMBL/GenBank/DDBJ databases">
        <title>Draft Genome Sequence of Deinococcus sonorensis Type Strain KR-87, a Biofilm Producing Representative of the Genus Deinococcus.</title>
        <authorList>
            <person name="Boren L.S."/>
            <person name="Grosso R.A."/>
            <person name="Hugenberg-Cox A.N."/>
            <person name="Hill J.T.E."/>
            <person name="Albert C.M."/>
            <person name="Tuohy J.M."/>
        </authorList>
    </citation>
    <scope>NUCLEOTIDE SEQUENCE</scope>
    <source>
        <strain evidence="7">KR-87</strain>
    </source>
</reference>
<dbReference type="InterPro" id="IPR007016">
    <property type="entry name" value="O-antigen_ligase-rel_domated"/>
</dbReference>
<comment type="subcellular location">
    <subcellularLocation>
        <location evidence="1">Membrane</location>
        <topology evidence="1">Multi-pass membrane protein</topology>
    </subcellularLocation>
</comment>
<evidence type="ECO:0000256" key="5">
    <source>
        <dbReference type="SAM" id="Phobius"/>
    </source>
</evidence>
<feature type="transmembrane region" description="Helical" evidence="5">
    <location>
        <begin position="25"/>
        <end position="45"/>
    </location>
</feature>
<dbReference type="AlphaFoldDB" id="A0AAU7UEH9"/>
<keyword evidence="2 5" id="KW-0812">Transmembrane</keyword>
<evidence type="ECO:0000259" key="6">
    <source>
        <dbReference type="Pfam" id="PF04932"/>
    </source>
</evidence>